<feature type="domain" description="SLH" evidence="2">
    <location>
        <begin position="470"/>
        <end position="531"/>
    </location>
</feature>
<accession>A0ABT4QKX1</accession>
<protein>
    <submittedName>
        <fullName evidence="3">S-layer homology domain-containing protein</fullName>
    </submittedName>
</protein>
<sequence>MKPAVMRKTAQVTAVMLIISILLPVLAFAATSGFVTDPKPVYKNGRVTGSVYSDVYADVYSQVYFYSPDGSQVSTTQAVYSSVYNGVYTYTFDRDAIGSGYPYLRMKFEPLMNGAVYASVYETVYRTPTDSGNGGSGGGGGGGGGWSASESISVNSDGSVNADQLDKSLNQYDEVTLTLSGDAALLPAKALKNYTGNTKKLLKIKNSNGQYNLPLSVLKLDDLAGKVSTTVDDLIVKVSIAKASQSISDSVYAAAQALGGSVASNIIDFNIVGLGKDNKTAALDLGNNYLSRILPTNKSVDASKATAILYNETTKKLSFVPAIFSSSDATIKRNGSSVYAVIEMNKSFTDISGHWAEGYIKLLANKLVVDGATDTLFQPERGITRAEFAALVVRSLGLDTSSTSTSFKDVSSSDWFAGVVGAAVNAKIIDGYEDNTFKPNNQINREELAAMVVRALNYAGAAPAANGTSSLAKFKDANSIVWAKNEIAVAVDAGIIDGMTNDTIGPRQTATRAQSATMLKRLLVKANFINE</sequence>
<dbReference type="InterPro" id="IPR001119">
    <property type="entry name" value="SLH_dom"/>
</dbReference>
<dbReference type="Pfam" id="PF00395">
    <property type="entry name" value="SLH"/>
    <property type="match status" value="3"/>
</dbReference>
<name>A0ABT4QKX1_9BACL</name>
<evidence type="ECO:0000256" key="1">
    <source>
        <dbReference type="SAM" id="SignalP"/>
    </source>
</evidence>
<reference evidence="3 4" key="1">
    <citation type="submission" date="2022-12" db="EMBL/GenBank/DDBJ databases">
        <title>Draft genome sequence of Paenibacillus sp. dW9.</title>
        <authorList>
            <person name="Choi E.-W."/>
            <person name="Kim D.-U."/>
        </authorList>
    </citation>
    <scope>NUCLEOTIDE SEQUENCE [LARGE SCALE GENOMIC DNA]</scope>
    <source>
        <strain evidence="4">dW9</strain>
    </source>
</reference>
<dbReference type="RefSeq" id="WP_269886031.1">
    <property type="nucleotide sequence ID" value="NZ_JAQAGZ010000040.1"/>
</dbReference>
<keyword evidence="4" id="KW-1185">Reference proteome</keyword>
<keyword evidence="1" id="KW-0732">Signal</keyword>
<dbReference type="Proteomes" id="UP001527882">
    <property type="component" value="Unassembled WGS sequence"/>
</dbReference>
<dbReference type="PANTHER" id="PTHR43308">
    <property type="entry name" value="OUTER MEMBRANE PROTEIN ALPHA-RELATED"/>
    <property type="match status" value="1"/>
</dbReference>
<dbReference type="EMBL" id="JAQAGZ010000040">
    <property type="protein sequence ID" value="MCZ8517503.1"/>
    <property type="molecule type" value="Genomic_DNA"/>
</dbReference>
<feature type="chain" id="PRO_5045330414" evidence="1">
    <location>
        <begin position="30"/>
        <end position="531"/>
    </location>
</feature>
<organism evidence="3 4">
    <name type="scientific">Paenibacillus gyeongsangnamensis</name>
    <dbReference type="NCBI Taxonomy" id="3388067"/>
    <lineage>
        <taxon>Bacteria</taxon>
        <taxon>Bacillati</taxon>
        <taxon>Bacillota</taxon>
        <taxon>Bacilli</taxon>
        <taxon>Bacillales</taxon>
        <taxon>Paenibacillaceae</taxon>
        <taxon>Paenibacillus</taxon>
    </lineage>
</organism>
<feature type="domain" description="SLH" evidence="2">
    <location>
        <begin position="343"/>
        <end position="402"/>
    </location>
</feature>
<evidence type="ECO:0000259" key="2">
    <source>
        <dbReference type="PROSITE" id="PS51272"/>
    </source>
</evidence>
<dbReference type="InterPro" id="IPR051465">
    <property type="entry name" value="Cell_Envelope_Struct_Comp"/>
</dbReference>
<proteinExistence type="predicted"/>
<gene>
    <name evidence="3" type="ORF">O9H85_35230</name>
</gene>
<dbReference type="PROSITE" id="PS51272">
    <property type="entry name" value="SLH"/>
    <property type="match status" value="3"/>
</dbReference>
<evidence type="ECO:0000313" key="3">
    <source>
        <dbReference type="EMBL" id="MCZ8517503.1"/>
    </source>
</evidence>
<feature type="domain" description="SLH" evidence="2">
    <location>
        <begin position="403"/>
        <end position="466"/>
    </location>
</feature>
<dbReference type="PANTHER" id="PTHR43308:SF5">
    <property type="entry name" value="S-LAYER PROTEIN _ PEPTIDOGLYCAN ENDO-BETA-N-ACETYLGLUCOSAMINIDASE"/>
    <property type="match status" value="1"/>
</dbReference>
<evidence type="ECO:0000313" key="4">
    <source>
        <dbReference type="Proteomes" id="UP001527882"/>
    </source>
</evidence>
<comment type="caution">
    <text evidence="3">The sequence shown here is derived from an EMBL/GenBank/DDBJ whole genome shotgun (WGS) entry which is preliminary data.</text>
</comment>
<feature type="signal peptide" evidence="1">
    <location>
        <begin position="1"/>
        <end position="29"/>
    </location>
</feature>